<dbReference type="GO" id="GO:0098703">
    <property type="term" value="P:calcium ion import across plasma membrane"/>
    <property type="evidence" value="ECO:0007669"/>
    <property type="project" value="TreeGrafter"/>
</dbReference>
<dbReference type="InterPro" id="IPR024862">
    <property type="entry name" value="TRPV"/>
</dbReference>
<accession>A0A078AU73</accession>
<keyword evidence="3" id="KW-0677">Repeat</keyword>
<keyword evidence="9" id="KW-1185">Reference proteome</keyword>
<dbReference type="EMBL" id="CCKQ01013157">
    <property type="protein sequence ID" value="CDW84792.1"/>
    <property type="molecule type" value="Genomic_DNA"/>
</dbReference>
<feature type="transmembrane region" description="Helical" evidence="6">
    <location>
        <begin position="1424"/>
        <end position="1444"/>
    </location>
</feature>
<protein>
    <submittedName>
        <fullName evidence="8">Wd-40 repeat protein</fullName>
    </submittedName>
</protein>
<dbReference type="InterPro" id="IPR005821">
    <property type="entry name" value="Ion_trans_dom"/>
</dbReference>
<reference evidence="8 9" key="1">
    <citation type="submission" date="2014-06" db="EMBL/GenBank/DDBJ databases">
        <authorList>
            <person name="Swart Estienne"/>
        </authorList>
    </citation>
    <scope>NUCLEOTIDE SEQUENCE [LARGE SCALE GENOMIC DNA]</scope>
    <source>
        <strain evidence="8 9">130c</strain>
    </source>
</reference>
<dbReference type="OrthoDB" id="437584at2759"/>
<dbReference type="Proteomes" id="UP000039865">
    <property type="component" value="Unassembled WGS sequence"/>
</dbReference>
<evidence type="ECO:0000256" key="2">
    <source>
        <dbReference type="ARBA" id="ARBA00022692"/>
    </source>
</evidence>
<evidence type="ECO:0000313" key="8">
    <source>
        <dbReference type="EMBL" id="CDW84792.1"/>
    </source>
</evidence>
<feature type="transmembrane region" description="Helical" evidence="6">
    <location>
        <begin position="1385"/>
        <end position="1403"/>
    </location>
</feature>
<dbReference type="GO" id="GO:0005886">
    <property type="term" value="C:plasma membrane"/>
    <property type="evidence" value="ECO:0007669"/>
    <property type="project" value="TreeGrafter"/>
</dbReference>
<dbReference type="Pfam" id="PF00520">
    <property type="entry name" value="Ion_trans"/>
    <property type="match status" value="1"/>
</dbReference>
<feature type="transmembrane region" description="Helical" evidence="6">
    <location>
        <begin position="1319"/>
        <end position="1337"/>
    </location>
</feature>
<evidence type="ECO:0000256" key="1">
    <source>
        <dbReference type="ARBA" id="ARBA00004141"/>
    </source>
</evidence>
<dbReference type="InParanoid" id="A0A078AU73"/>
<feature type="transmembrane region" description="Helical" evidence="6">
    <location>
        <begin position="1281"/>
        <end position="1299"/>
    </location>
</feature>
<evidence type="ECO:0000256" key="6">
    <source>
        <dbReference type="SAM" id="Phobius"/>
    </source>
</evidence>
<name>A0A078AU73_STYLE</name>
<gene>
    <name evidence="8" type="primary">Contig2969.g3178</name>
    <name evidence="8" type="ORF">STYLEM_13860</name>
</gene>
<evidence type="ECO:0000256" key="3">
    <source>
        <dbReference type="ARBA" id="ARBA00022737"/>
    </source>
</evidence>
<dbReference type="Gene3D" id="1.10.287.70">
    <property type="match status" value="1"/>
</dbReference>
<feature type="domain" description="Ion transport" evidence="7">
    <location>
        <begin position="1285"/>
        <end position="1521"/>
    </location>
</feature>
<evidence type="ECO:0000256" key="4">
    <source>
        <dbReference type="ARBA" id="ARBA00022989"/>
    </source>
</evidence>
<keyword evidence="5 6" id="KW-0472">Membrane</keyword>
<sequence>MIENVFYNTDFLKNGGTSEQFFNQISYPVQLNDLYEIRDTCYYHQAMEYCPVLIEIMDERLKTHYGGNFLIQVWNKKGEKCFEKVLQYRVHSWNVFTDHFIYRLHPDEAGAEWIYVHVMTKKAGYFKIKDFVRDDPSFKYLGVCNCCFYIGNTNTIKVIDINFVLEDGGCTTLEPTPEKILTYQIGEQCKLHGFFENKFAKEQLYMICLVETEDNQIDFARLYFWSRQIEKGDLGFLQYTEVVHRDVKLDPIIKYKQIIHQSQFQFGVALRDSGKVDFYWNSTRVSTSEEVFSDIEINFESIYLIKKAQDGEPEKKVVIHTKWDTRVSMMVAEDFTCTPQEWTKLFYRSISNHFKFYPSYCLINTSFFLAHGNIISLFDIIKKEWVKHFFVEEKVLKVFRNEKVDHVYNLGAYLDNGRIKLIDSEDTSDPSMWEMKLNKYGTKGELISMACDMEHYRMLYIITNDAGTINLYGFTRETLYIFNTLVHELKAETIIVPFFSPAERTEFILYNQAPGDVRVYTHYWANNADGVLTFYLTLVKHYTIANPTAVKGNVHACMSTDKEKFLFLIDQTNFYKLNVQTKQIVTYTDQNVIGLQFLDNTFCYTMTNKSTKRDQYGFYVYDIQQLLDQEKDNNFILDTSLVGQNGLIDFSGDNQRLSYMKDYDTIQIVPSLHRNVINFMGMLDRNQYLATKKMKDKFIALDKRNVLTTWNSVTGKLENVQKLKDVDLSQYDIFAYEDQDIIWKMDWYQPRALLIQRDPLENMTDDTFYDPDMLRTSLENNKPYIKIMGKKFHNFKLIEIVNEFEVKEHFTFIHPFYGKGSYQRIFISENLEYMFERLVNQRCFLYQKHKGMFQQVKWKLAKRLTQWPMDMSECTYANYLFSPDLMYYLDYDRKKNEFVIKESLTQKVRQSIPKGLMNPAEGDVKKYAQHFKWIDSRTIKFVNSEGIEKIVDIMDGFKEIAYAAVPLFKDEKDYKHYYFYRKPLELGDTLQRLKTKYQRYKDVYYLDNKRQPWQIYDKLFDVDFSIDACKYKYVIDLSFTFLHWRLAETIRSQPDFTLDDIDNSQLELLAYNIFPWCNTVLHYGTKRQEIIKQIYQQSEVENEQFEIPFINNLNGESPMHQCMNDREFKTADLLFEKLAHAPIDHHSRAIGWTVSMAIDQGLTNVNAYIEARFLQTEQIKTIRRGNLNLQGRMLYSQTQAQLWMDVKEIETTLFKESPVEQDIQLEFLDLPKLHCYGNKTTDAFFDALSNTDSIELFANRGVQTIIDYKWKLAKEYTIKRLFVPFIFFMIVYFVYSNFIFPVRFHEKESEYNKIGDYDYAFYVLGPSILLVSTYFLVTELRQLFSQNNWAEYFSSIWNYFDIIPPIVIPLIVIQDFLRVKYDFQHTIHSFASMFMWFKFLYFLRIYKETGYLIRMIVEVVKDMRIFFVVLIVVLCAFADAFLSLSNANSDEKVQFAGTDFFSALLYSYRTSLGDFQAESYNDSVQGLSVWIIFLLSTILVLIVMLNLLIAIISESFAKINDVAEQASYQERARIISENSYLIPAARALTFSDKKKYMLVAREIEIDKSSNDEVHELKERVIKLENTLNEKLDKILAAVKKD</sequence>
<dbReference type="PANTHER" id="PTHR10582:SF2">
    <property type="entry name" value="INACTIVE"/>
    <property type="match status" value="1"/>
</dbReference>
<evidence type="ECO:0000313" key="9">
    <source>
        <dbReference type="Proteomes" id="UP000039865"/>
    </source>
</evidence>
<feature type="transmembrane region" description="Helical" evidence="6">
    <location>
        <begin position="1489"/>
        <end position="1512"/>
    </location>
</feature>
<proteinExistence type="predicted"/>
<comment type="subcellular location">
    <subcellularLocation>
        <location evidence="1">Membrane</location>
        <topology evidence="1">Multi-pass membrane protein</topology>
    </subcellularLocation>
</comment>
<keyword evidence="4 6" id="KW-1133">Transmembrane helix</keyword>
<evidence type="ECO:0000259" key="7">
    <source>
        <dbReference type="Pfam" id="PF00520"/>
    </source>
</evidence>
<keyword evidence="2 6" id="KW-0812">Transmembrane</keyword>
<dbReference type="GO" id="GO:0005216">
    <property type="term" value="F:monoatomic ion channel activity"/>
    <property type="evidence" value="ECO:0007669"/>
    <property type="project" value="InterPro"/>
</dbReference>
<evidence type="ECO:0000256" key="5">
    <source>
        <dbReference type="ARBA" id="ARBA00023136"/>
    </source>
</evidence>
<dbReference type="SUPFAM" id="SSF81324">
    <property type="entry name" value="Voltage-gated potassium channels"/>
    <property type="match status" value="1"/>
</dbReference>
<organism evidence="8 9">
    <name type="scientific">Stylonychia lemnae</name>
    <name type="common">Ciliate</name>
    <dbReference type="NCBI Taxonomy" id="5949"/>
    <lineage>
        <taxon>Eukaryota</taxon>
        <taxon>Sar</taxon>
        <taxon>Alveolata</taxon>
        <taxon>Ciliophora</taxon>
        <taxon>Intramacronucleata</taxon>
        <taxon>Spirotrichea</taxon>
        <taxon>Stichotrichia</taxon>
        <taxon>Sporadotrichida</taxon>
        <taxon>Oxytrichidae</taxon>
        <taxon>Stylonychinae</taxon>
        <taxon>Stylonychia</taxon>
    </lineage>
</organism>
<dbReference type="PANTHER" id="PTHR10582">
    <property type="entry name" value="TRANSIENT RECEPTOR POTENTIAL ION CHANNEL PROTEIN"/>
    <property type="match status" value="1"/>
</dbReference>